<dbReference type="InterPro" id="IPR019758">
    <property type="entry name" value="Pept_S26A_signal_pept_1_CS"/>
</dbReference>
<evidence type="ECO:0000256" key="1">
    <source>
        <dbReference type="ARBA" id="ARBA00000677"/>
    </source>
</evidence>
<dbReference type="NCBIfam" id="TIGR02227">
    <property type="entry name" value="sigpep_I_bact"/>
    <property type="match status" value="1"/>
</dbReference>
<dbReference type="GO" id="GO:0009003">
    <property type="term" value="F:signal peptidase activity"/>
    <property type="evidence" value="ECO:0007669"/>
    <property type="project" value="UniProtKB-EC"/>
</dbReference>
<feature type="transmembrane region" description="Helical" evidence="7">
    <location>
        <begin position="171"/>
        <end position="193"/>
    </location>
</feature>
<evidence type="ECO:0000313" key="10">
    <source>
        <dbReference type="EMBL" id="GFO93200.1"/>
    </source>
</evidence>
<evidence type="ECO:0000256" key="2">
    <source>
        <dbReference type="ARBA" id="ARBA00004401"/>
    </source>
</evidence>
<dbReference type="GO" id="GO:0006465">
    <property type="term" value="P:signal peptide processing"/>
    <property type="evidence" value="ECO:0007669"/>
    <property type="project" value="InterPro"/>
</dbReference>
<comment type="catalytic activity">
    <reaction evidence="1 7">
        <text>Cleavage of hydrophobic, N-terminal signal or leader sequences from secreted and periplasmic proteins.</text>
        <dbReference type="EC" id="3.4.21.89"/>
    </reaction>
</comment>
<feature type="compositionally biased region" description="Basic and acidic residues" evidence="8">
    <location>
        <begin position="86"/>
        <end position="105"/>
    </location>
</feature>
<reference evidence="10" key="1">
    <citation type="submission" date="2020-06" db="EMBL/GenBank/DDBJ databases">
        <title>Characterization of fructooligosaccharide metabolism and fructooligosaccharide-degrading enzymes in human commensal butyrate producers.</title>
        <authorList>
            <person name="Tanno H."/>
            <person name="Fujii T."/>
            <person name="Hirano K."/>
            <person name="Maeno S."/>
            <person name="Tonozuka T."/>
            <person name="Sakamoto M."/>
            <person name="Ohkuma M."/>
            <person name="Tochio T."/>
            <person name="Endo A."/>
        </authorList>
    </citation>
    <scope>NUCLEOTIDE SEQUENCE</scope>
    <source>
        <strain evidence="10">JCM 31265</strain>
    </source>
</reference>
<dbReference type="GO" id="GO:0004252">
    <property type="term" value="F:serine-type endopeptidase activity"/>
    <property type="evidence" value="ECO:0007669"/>
    <property type="project" value="InterPro"/>
</dbReference>
<dbReference type="SUPFAM" id="SSF51306">
    <property type="entry name" value="LexA/Signal peptidase"/>
    <property type="match status" value="1"/>
</dbReference>
<keyword evidence="5 7" id="KW-0378">Hydrolase</keyword>
<dbReference type="AlphaFoldDB" id="A0AAI9NXM9"/>
<sequence length="341" mass="38269">MSEENKNVADALNDIFEDDPAKKERDKEIAKYEKKRQKAIDKEQKKVAKKAAKEAKEAEKKTADDEQENKEKSSWSWDKAVAESSADAKAETADKSEEASQKETSEEAAGAAKSESSDKTAEAVNTDSSEEVYNEDGELDEKALKKQLRKEKKEAKKKEKAEKEVNIVKDLIFLCIYIIIVIGICWAVLTFVGQRTEVSGESMSNTLHSGDTLWIDKLEYEFGSPKRFDVVVFPYGDDDETFFIKRIIGLPGETVYIDEDGVIYINDEPLEGDVYGREAIASDKRGVAAEEITLGDDEYFVLGDNRNNSRDSRVEDVGNIHKKDIIGRAVFRFTGGFGKIE</sequence>
<evidence type="ECO:0000256" key="7">
    <source>
        <dbReference type="RuleBase" id="RU362042"/>
    </source>
</evidence>
<dbReference type="PANTHER" id="PTHR43390:SF1">
    <property type="entry name" value="CHLOROPLAST PROCESSING PEPTIDASE"/>
    <property type="match status" value="1"/>
</dbReference>
<dbReference type="EC" id="3.4.21.89" evidence="4 7"/>
<keyword evidence="7" id="KW-0812">Transmembrane</keyword>
<name>A0AAI9NXM9_9FIRM</name>
<evidence type="ECO:0000256" key="6">
    <source>
        <dbReference type="PIRSR" id="PIRSR600223-1"/>
    </source>
</evidence>
<gene>
    <name evidence="10" type="ORF">COEU31_02460</name>
</gene>
<dbReference type="InterPro" id="IPR019533">
    <property type="entry name" value="Peptidase_S26"/>
</dbReference>
<evidence type="ECO:0000313" key="11">
    <source>
        <dbReference type="Proteomes" id="UP000660047"/>
    </source>
</evidence>
<dbReference type="PANTHER" id="PTHR43390">
    <property type="entry name" value="SIGNAL PEPTIDASE I"/>
    <property type="match status" value="1"/>
</dbReference>
<feature type="compositionally biased region" description="Acidic residues" evidence="8">
    <location>
        <begin position="128"/>
        <end position="137"/>
    </location>
</feature>
<comment type="similarity">
    <text evidence="3 7">Belongs to the peptidase S26 family.</text>
</comment>
<evidence type="ECO:0000259" key="9">
    <source>
        <dbReference type="Pfam" id="PF10502"/>
    </source>
</evidence>
<keyword evidence="7" id="KW-0645">Protease</keyword>
<feature type="active site" evidence="6">
    <location>
        <position position="245"/>
    </location>
</feature>
<comment type="caution">
    <text evidence="10">The sequence shown here is derived from an EMBL/GenBank/DDBJ whole genome shotgun (WGS) entry which is preliminary data.</text>
</comment>
<feature type="region of interest" description="Disordered" evidence="8">
    <location>
        <begin position="1"/>
        <end position="137"/>
    </location>
</feature>
<dbReference type="InterPro" id="IPR000223">
    <property type="entry name" value="Pept_S26A_signal_pept_1"/>
</dbReference>
<feature type="active site" evidence="6">
    <location>
        <position position="202"/>
    </location>
</feature>
<dbReference type="InterPro" id="IPR019757">
    <property type="entry name" value="Pept_S26A_signal_pept_1_Lys-AS"/>
</dbReference>
<keyword evidence="7" id="KW-1133">Transmembrane helix</keyword>
<evidence type="ECO:0000256" key="5">
    <source>
        <dbReference type="ARBA" id="ARBA00022801"/>
    </source>
</evidence>
<dbReference type="EMBL" id="BLYL01000001">
    <property type="protein sequence ID" value="GFO93200.1"/>
    <property type="molecule type" value="Genomic_DNA"/>
</dbReference>
<dbReference type="RefSeq" id="WP_022216417.1">
    <property type="nucleotide sequence ID" value="NZ_BLYL01000001.1"/>
</dbReference>
<dbReference type="PROSITE" id="PS00761">
    <property type="entry name" value="SPASE_I_3"/>
    <property type="match status" value="1"/>
</dbReference>
<evidence type="ECO:0000256" key="8">
    <source>
        <dbReference type="SAM" id="MobiDB-lite"/>
    </source>
</evidence>
<keyword evidence="7" id="KW-0472">Membrane</keyword>
<proteinExistence type="inferred from homology"/>
<dbReference type="PRINTS" id="PR00727">
    <property type="entry name" value="LEADERPTASE"/>
</dbReference>
<feature type="domain" description="Peptidase S26" evidence="9">
    <location>
        <begin position="177"/>
        <end position="333"/>
    </location>
</feature>
<organism evidence="10 11">
    <name type="scientific">Coprococcus eutactus</name>
    <dbReference type="NCBI Taxonomy" id="33043"/>
    <lineage>
        <taxon>Bacteria</taxon>
        <taxon>Bacillati</taxon>
        <taxon>Bacillota</taxon>
        <taxon>Clostridia</taxon>
        <taxon>Lachnospirales</taxon>
        <taxon>Lachnospiraceae</taxon>
        <taxon>Coprococcus</taxon>
    </lineage>
</organism>
<evidence type="ECO:0000256" key="3">
    <source>
        <dbReference type="ARBA" id="ARBA00009370"/>
    </source>
</evidence>
<accession>A0AAI9NXM9</accession>
<dbReference type="PROSITE" id="PS00760">
    <property type="entry name" value="SPASE_I_2"/>
    <property type="match status" value="1"/>
</dbReference>
<comment type="subcellular location">
    <subcellularLocation>
        <location evidence="2">Cell membrane</location>
        <topology evidence="2">Single-pass type II membrane protein</topology>
    </subcellularLocation>
    <subcellularLocation>
        <location evidence="7">Membrane</location>
        <topology evidence="7">Single-pass type II membrane protein</topology>
    </subcellularLocation>
</comment>
<evidence type="ECO:0000256" key="4">
    <source>
        <dbReference type="ARBA" id="ARBA00013208"/>
    </source>
</evidence>
<dbReference type="Gene3D" id="2.10.109.10">
    <property type="entry name" value="Umud Fragment, subunit A"/>
    <property type="match status" value="1"/>
</dbReference>
<feature type="compositionally biased region" description="Basic and acidic residues" evidence="8">
    <location>
        <begin position="19"/>
        <end position="73"/>
    </location>
</feature>
<dbReference type="InterPro" id="IPR036286">
    <property type="entry name" value="LexA/Signal_pep-like_sf"/>
</dbReference>
<dbReference type="Proteomes" id="UP000660047">
    <property type="component" value="Unassembled WGS sequence"/>
</dbReference>
<protein>
    <recommendedName>
        <fullName evidence="4 7">Signal peptidase I</fullName>
        <ecNumber evidence="4 7">3.4.21.89</ecNumber>
    </recommendedName>
</protein>
<dbReference type="GO" id="GO:0005886">
    <property type="term" value="C:plasma membrane"/>
    <property type="evidence" value="ECO:0007669"/>
    <property type="project" value="UniProtKB-SubCell"/>
</dbReference>
<dbReference type="Pfam" id="PF10502">
    <property type="entry name" value="Peptidase_S26"/>
    <property type="match status" value="1"/>
</dbReference>
<dbReference type="CDD" id="cd06530">
    <property type="entry name" value="S26_SPase_I"/>
    <property type="match status" value="1"/>
</dbReference>